<dbReference type="InterPro" id="IPR045224">
    <property type="entry name" value="HDZip_class_I_plant"/>
</dbReference>
<dbReference type="PROSITE" id="PS50071">
    <property type="entry name" value="HOMEOBOX_2"/>
    <property type="match status" value="1"/>
</dbReference>
<keyword evidence="13" id="KW-1185">Reference proteome</keyword>
<dbReference type="GO" id="GO:0005634">
    <property type="term" value="C:nucleus"/>
    <property type="evidence" value="ECO:0007669"/>
    <property type="project" value="UniProtKB-SubCell"/>
</dbReference>
<gene>
    <name evidence="12" type="ORF">F3Y22_tig00005465pilonHSYRG00066</name>
</gene>
<evidence type="ECO:0000259" key="11">
    <source>
        <dbReference type="PROSITE" id="PS50071"/>
    </source>
</evidence>
<dbReference type="CDD" id="cd00086">
    <property type="entry name" value="homeodomain"/>
    <property type="match status" value="1"/>
</dbReference>
<sequence>MFAKEQHQAASVKVELGLSGLDLDIHPITNVKSHGKNKRRFNDEQIRSLEVMFESDSRPESVIKQQLANELGLQPRQIAIWFQNRRARSKAKQIERDYNV</sequence>
<dbReference type="InterPro" id="IPR017970">
    <property type="entry name" value="Homeobox_CS"/>
</dbReference>
<comment type="function">
    <text evidence="10">Transcription factor.</text>
</comment>
<evidence type="ECO:0000256" key="8">
    <source>
        <dbReference type="PROSITE-ProRule" id="PRU00108"/>
    </source>
</evidence>
<name>A0A6A3CDS4_HIBSY</name>
<protein>
    <recommendedName>
        <fullName evidence="10">Homeobox-leucine zipper protein</fullName>
    </recommendedName>
    <alternativeName>
        <fullName evidence="10">HD-ZIP protein</fullName>
    </alternativeName>
    <alternativeName>
        <fullName evidence="10">Homeodomain transcription factor</fullName>
    </alternativeName>
</protein>
<comment type="subcellular location">
    <subcellularLocation>
        <location evidence="1 8 9">Nucleus</location>
    </subcellularLocation>
</comment>
<comment type="similarity">
    <text evidence="7 10">Belongs to the HD-ZIP homeobox family. Class I subfamily.</text>
</comment>
<dbReference type="SUPFAM" id="SSF46689">
    <property type="entry name" value="Homeodomain-like"/>
    <property type="match status" value="1"/>
</dbReference>
<dbReference type="SMART" id="SM00389">
    <property type="entry name" value="HOX"/>
    <property type="match status" value="1"/>
</dbReference>
<dbReference type="InterPro" id="IPR001356">
    <property type="entry name" value="HD"/>
</dbReference>
<keyword evidence="5 10" id="KW-0804">Transcription</keyword>
<evidence type="ECO:0000313" key="12">
    <source>
        <dbReference type="EMBL" id="KAE8727333.1"/>
    </source>
</evidence>
<accession>A0A6A3CDS4</accession>
<dbReference type="PANTHER" id="PTHR24326:SF552">
    <property type="entry name" value="HOMEOBOX-LEUCINE ZIPPER PROTEIN"/>
    <property type="match status" value="1"/>
</dbReference>
<evidence type="ECO:0000313" key="13">
    <source>
        <dbReference type="Proteomes" id="UP000436088"/>
    </source>
</evidence>
<dbReference type="PRINTS" id="PR00031">
    <property type="entry name" value="HTHREPRESSR"/>
</dbReference>
<dbReference type="Proteomes" id="UP000436088">
    <property type="component" value="Unassembled WGS sequence"/>
</dbReference>
<dbReference type="EMBL" id="VEPZ02000308">
    <property type="protein sequence ID" value="KAE8727333.1"/>
    <property type="molecule type" value="Genomic_DNA"/>
</dbReference>
<dbReference type="PANTHER" id="PTHR24326">
    <property type="entry name" value="HOMEOBOX-LEUCINE ZIPPER PROTEIN"/>
    <property type="match status" value="1"/>
</dbReference>
<evidence type="ECO:0000256" key="5">
    <source>
        <dbReference type="ARBA" id="ARBA00023163"/>
    </source>
</evidence>
<evidence type="ECO:0000256" key="4">
    <source>
        <dbReference type="ARBA" id="ARBA00023155"/>
    </source>
</evidence>
<keyword evidence="6 8" id="KW-0539">Nucleus</keyword>
<feature type="DNA-binding region" description="Homeobox" evidence="8">
    <location>
        <begin position="34"/>
        <end position="93"/>
    </location>
</feature>
<dbReference type="Gene3D" id="1.10.10.60">
    <property type="entry name" value="Homeodomain-like"/>
    <property type="match status" value="1"/>
</dbReference>
<dbReference type="GO" id="GO:0043565">
    <property type="term" value="F:sequence-specific DNA binding"/>
    <property type="evidence" value="ECO:0007669"/>
    <property type="project" value="TreeGrafter"/>
</dbReference>
<evidence type="ECO:0000256" key="3">
    <source>
        <dbReference type="ARBA" id="ARBA00023125"/>
    </source>
</evidence>
<dbReference type="PROSITE" id="PS00027">
    <property type="entry name" value="HOMEOBOX_1"/>
    <property type="match status" value="1"/>
</dbReference>
<comment type="caution">
    <text evidence="12">The sequence shown here is derived from an EMBL/GenBank/DDBJ whole genome shotgun (WGS) entry which is preliminary data.</text>
</comment>
<evidence type="ECO:0000256" key="2">
    <source>
        <dbReference type="ARBA" id="ARBA00023015"/>
    </source>
</evidence>
<keyword evidence="2 10" id="KW-0805">Transcription regulation</keyword>
<dbReference type="GO" id="GO:0000981">
    <property type="term" value="F:DNA-binding transcription factor activity, RNA polymerase II-specific"/>
    <property type="evidence" value="ECO:0007669"/>
    <property type="project" value="UniProtKB-UniRule"/>
</dbReference>
<evidence type="ECO:0000256" key="10">
    <source>
        <dbReference type="RuleBase" id="RU369038"/>
    </source>
</evidence>
<keyword evidence="3 8" id="KW-0238">DNA-binding</keyword>
<proteinExistence type="inferred from homology"/>
<reference evidence="12" key="1">
    <citation type="submission" date="2019-09" db="EMBL/GenBank/DDBJ databases">
        <title>Draft genome information of white flower Hibiscus syriacus.</title>
        <authorList>
            <person name="Kim Y.-M."/>
        </authorList>
    </citation>
    <scope>NUCLEOTIDE SEQUENCE [LARGE SCALE GENOMIC DNA]</scope>
    <source>
        <strain evidence="12">YM2019G1</strain>
    </source>
</reference>
<feature type="domain" description="Homeobox" evidence="11">
    <location>
        <begin position="32"/>
        <end position="92"/>
    </location>
</feature>
<dbReference type="AlphaFoldDB" id="A0A6A3CDS4"/>
<dbReference type="GO" id="GO:0045893">
    <property type="term" value="P:positive regulation of DNA-templated transcription"/>
    <property type="evidence" value="ECO:0007669"/>
    <property type="project" value="TreeGrafter"/>
</dbReference>
<evidence type="ECO:0000256" key="6">
    <source>
        <dbReference type="ARBA" id="ARBA00023242"/>
    </source>
</evidence>
<evidence type="ECO:0000256" key="1">
    <source>
        <dbReference type="ARBA" id="ARBA00004123"/>
    </source>
</evidence>
<dbReference type="InterPro" id="IPR009057">
    <property type="entry name" value="Homeodomain-like_sf"/>
</dbReference>
<organism evidence="12 13">
    <name type="scientific">Hibiscus syriacus</name>
    <name type="common">Rose of Sharon</name>
    <dbReference type="NCBI Taxonomy" id="106335"/>
    <lineage>
        <taxon>Eukaryota</taxon>
        <taxon>Viridiplantae</taxon>
        <taxon>Streptophyta</taxon>
        <taxon>Embryophyta</taxon>
        <taxon>Tracheophyta</taxon>
        <taxon>Spermatophyta</taxon>
        <taxon>Magnoliopsida</taxon>
        <taxon>eudicotyledons</taxon>
        <taxon>Gunneridae</taxon>
        <taxon>Pentapetalae</taxon>
        <taxon>rosids</taxon>
        <taxon>malvids</taxon>
        <taxon>Malvales</taxon>
        <taxon>Malvaceae</taxon>
        <taxon>Malvoideae</taxon>
        <taxon>Hibiscus</taxon>
    </lineage>
</organism>
<keyword evidence="4 8" id="KW-0371">Homeobox</keyword>
<evidence type="ECO:0000256" key="7">
    <source>
        <dbReference type="ARBA" id="ARBA00025748"/>
    </source>
</evidence>
<dbReference type="InterPro" id="IPR000047">
    <property type="entry name" value="HTH_motif"/>
</dbReference>
<dbReference type="Pfam" id="PF00046">
    <property type="entry name" value="Homeodomain"/>
    <property type="match status" value="1"/>
</dbReference>
<evidence type="ECO:0000256" key="9">
    <source>
        <dbReference type="RuleBase" id="RU000682"/>
    </source>
</evidence>